<protein>
    <recommendedName>
        <fullName evidence="3">Transposase</fullName>
    </recommendedName>
</protein>
<dbReference type="EMBL" id="AP024488">
    <property type="protein sequence ID" value="BCS97718.1"/>
    <property type="molecule type" value="Genomic_DNA"/>
</dbReference>
<keyword evidence="2" id="KW-1185">Reference proteome</keyword>
<dbReference type="Proteomes" id="UP001320148">
    <property type="component" value="Chromosome"/>
</dbReference>
<organism evidence="1 2">
    <name type="scientific">Desulfoluna limicola</name>
    <dbReference type="NCBI Taxonomy" id="2810562"/>
    <lineage>
        <taxon>Bacteria</taxon>
        <taxon>Pseudomonadati</taxon>
        <taxon>Thermodesulfobacteriota</taxon>
        <taxon>Desulfobacteria</taxon>
        <taxon>Desulfobacterales</taxon>
        <taxon>Desulfolunaceae</taxon>
        <taxon>Desulfoluna</taxon>
    </lineage>
</organism>
<evidence type="ECO:0000313" key="2">
    <source>
        <dbReference type="Proteomes" id="UP001320148"/>
    </source>
</evidence>
<evidence type="ECO:0000313" key="1">
    <source>
        <dbReference type="EMBL" id="BCS97718.1"/>
    </source>
</evidence>
<sequence length="71" mass="7719">MTIPTAMMTRISTITHSKILRGNHAFRSAGLICEHYTGRRLLNTSICKGIHRAVTASADIEEAPGNVNQIA</sequence>
<proteinExistence type="predicted"/>
<evidence type="ECO:0008006" key="3">
    <source>
        <dbReference type="Google" id="ProtNLM"/>
    </source>
</evidence>
<accession>A0ABN6F5Q5</accession>
<reference evidence="1 2" key="1">
    <citation type="submission" date="2021-02" db="EMBL/GenBank/DDBJ databases">
        <title>Complete genome of Desulfoluna sp. strain ASN36.</title>
        <authorList>
            <person name="Takahashi A."/>
            <person name="Kojima H."/>
            <person name="Fukui M."/>
        </authorList>
    </citation>
    <scope>NUCLEOTIDE SEQUENCE [LARGE SCALE GENOMIC DNA]</scope>
    <source>
        <strain evidence="1 2">ASN36</strain>
    </source>
</reference>
<name>A0ABN6F5Q5_9BACT</name>
<gene>
    <name evidence="1" type="ORF">DSLASN_33500</name>
</gene>